<keyword evidence="6" id="KW-0732">Signal</keyword>
<dbReference type="PROSITE" id="PS51892">
    <property type="entry name" value="SUBTILASE"/>
    <property type="match status" value="1"/>
</dbReference>
<feature type="domain" description="Peptidase S8/S53" evidence="7">
    <location>
        <begin position="321"/>
        <end position="525"/>
    </location>
</feature>
<dbReference type="AlphaFoldDB" id="A0A413IM50"/>
<reference evidence="8 9" key="1">
    <citation type="submission" date="2018-08" db="EMBL/GenBank/DDBJ databases">
        <title>A genome reference for cultivated species of the human gut microbiota.</title>
        <authorList>
            <person name="Zou Y."/>
            <person name="Xue W."/>
            <person name="Luo G."/>
        </authorList>
    </citation>
    <scope>NUCLEOTIDE SEQUENCE [LARGE SCALE GENOMIC DNA]</scope>
    <source>
        <strain evidence="8 9">OF02-7</strain>
    </source>
</reference>
<evidence type="ECO:0000256" key="6">
    <source>
        <dbReference type="SAM" id="SignalP"/>
    </source>
</evidence>
<gene>
    <name evidence="8" type="ORF">DXA50_11190</name>
</gene>
<evidence type="ECO:0000256" key="3">
    <source>
        <dbReference type="ARBA" id="ARBA00022801"/>
    </source>
</evidence>
<evidence type="ECO:0000313" key="9">
    <source>
        <dbReference type="Proteomes" id="UP000286063"/>
    </source>
</evidence>
<keyword evidence="2" id="KW-0645">Protease</keyword>
<protein>
    <submittedName>
        <fullName evidence="8">Peptidase S8</fullName>
    </submittedName>
</protein>
<keyword evidence="3" id="KW-0378">Hydrolase</keyword>
<dbReference type="RefSeq" id="WP_117722753.1">
    <property type="nucleotide sequence ID" value="NZ_CAJUBB010000079.1"/>
</dbReference>
<dbReference type="GO" id="GO:0004252">
    <property type="term" value="F:serine-type endopeptidase activity"/>
    <property type="evidence" value="ECO:0007669"/>
    <property type="project" value="InterPro"/>
</dbReference>
<dbReference type="InterPro" id="IPR036852">
    <property type="entry name" value="Peptidase_S8/S53_dom_sf"/>
</dbReference>
<evidence type="ECO:0000256" key="4">
    <source>
        <dbReference type="ARBA" id="ARBA00022825"/>
    </source>
</evidence>
<dbReference type="EMBL" id="QSCR01000019">
    <property type="protein sequence ID" value="RGY16440.1"/>
    <property type="molecule type" value="Genomic_DNA"/>
</dbReference>
<dbReference type="OrthoDB" id="9798386at2"/>
<feature type="chain" id="PRO_5019545687" evidence="6">
    <location>
        <begin position="22"/>
        <end position="572"/>
    </location>
</feature>
<proteinExistence type="inferred from homology"/>
<evidence type="ECO:0000256" key="2">
    <source>
        <dbReference type="ARBA" id="ARBA00022670"/>
    </source>
</evidence>
<accession>A0A413IM50</accession>
<evidence type="ECO:0000256" key="1">
    <source>
        <dbReference type="ARBA" id="ARBA00011073"/>
    </source>
</evidence>
<name>A0A413IM50_9BACT</name>
<feature type="signal peptide" evidence="6">
    <location>
        <begin position="1"/>
        <end position="21"/>
    </location>
</feature>
<dbReference type="PANTHER" id="PTHR43806">
    <property type="entry name" value="PEPTIDASE S8"/>
    <property type="match status" value="1"/>
</dbReference>
<dbReference type="Gene3D" id="3.40.50.200">
    <property type="entry name" value="Peptidase S8/S53 domain"/>
    <property type="match status" value="2"/>
</dbReference>
<dbReference type="InterPro" id="IPR000209">
    <property type="entry name" value="Peptidase_S8/S53_dom"/>
</dbReference>
<evidence type="ECO:0000259" key="7">
    <source>
        <dbReference type="Pfam" id="PF00082"/>
    </source>
</evidence>
<evidence type="ECO:0000313" key="8">
    <source>
        <dbReference type="EMBL" id="RGY16440.1"/>
    </source>
</evidence>
<dbReference type="GO" id="GO:0006508">
    <property type="term" value="P:proteolysis"/>
    <property type="evidence" value="ECO:0007669"/>
    <property type="project" value="UniProtKB-KW"/>
</dbReference>
<comment type="caution">
    <text evidence="8">The sequence shown here is derived from an EMBL/GenBank/DDBJ whole genome shotgun (WGS) entry which is preliminary data.</text>
</comment>
<comment type="caution">
    <text evidence="5">Lacks conserved residue(s) required for the propagation of feature annotation.</text>
</comment>
<dbReference type="SUPFAM" id="SSF52743">
    <property type="entry name" value="Subtilisin-like"/>
    <property type="match status" value="1"/>
</dbReference>
<dbReference type="Proteomes" id="UP000286063">
    <property type="component" value="Unassembled WGS sequence"/>
</dbReference>
<dbReference type="PANTHER" id="PTHR43806:SF11">
    <property type="entry name" value="CEREVISIN-RELATED"/>
    <property type="match status" value="1"/>
</dbReference>
<dbReference type="Pfam" id="PF00082">
    <property type="entry name" value="Peptidase_S8"/>
    <property type="match status" value="1"/>
</dbReference>
<evidence type="ECO:0000256" key="5">
    <source>
        <dbReference type="PROSITE-ProRule" id="PRU01240"/>
    </source>
</evidence>
<organism evidence="8 9">
    <name type="scientific">Butyricimonas virosa</name>
    <dbReference type="NCBI Taxonomy" id="544645"/>
    <lineage>
        <taxon>Bacteria</taxon>
        <taxon>Pseudomonadati</taxon>
        <taxon>Bacteroidota</taxon>
        <taxon>Bacteroidia</taxon>
        <taxon>Bacteroidales</taxon>
        <taxon>Odoribacteraceae</taxon>
        <taxon>Butyricimonas</taxon>
    </lineage>
</organism>
<sequence length="572" mass="64620">MKKYFMLLIVSVFVGVCTVNAQLVKQKVKIDKQSERDWYNCSFDKDGVYGACVNEAYEFLKGKKVKARPIVALIGTGIDLEHEALKANLWKNAKDKPDGKDNDKNGYVDDVNGWNFIGGKDGQVMSFVTREGEREFLRLKDKYGDIIKDGSTYYSFASGKPEVVEAPRDMKEFDYYRFIVLKESRLANTYGSQWMSRLGSQYIDLFDKEIRAKFPDKKDLTVEDILINCQLPNPKQDSSLRNYYLYSLNMASNFFEDKSWEFWYKRYMDESRFVKLAQKYKKEYEKFGDDGRKIIVGDNYLDVDDRVYGNNVLLTSDAMVGTMMAGVITGSRGVEGRNNPIADQAEIMTLVVQAGEGEPYLKDMALAIRYAVDHEASIIVLPQQNTFYPEGQKQWISEAIRYAEKKGALVIVPVLERSWNLSEITFYPNRWMDGEKEITNLITIAVSDKNGMPSPNSNFGSKELDIFAPGLQILSTSTGDTYQMGSGMALASATVAGVAALIKTYYPKLTGSQIRDILLKTVTSRRGVEVEKSSTNNGEKIVDLYLFEQLCLSGGIVNALEAVKAADKLNRK</sequence>
<dbReference type="InterPro" id="IPR050131">
    <property type="entry name" value="Peptidase_S8_subtilisin-like"/>
</dbReference>
<comment type="similarity">
    <text evidence="1 5">Belongs to the peptidase S8 family.</text>
</comment>
<keyword evidence="4" id="KW-0720">Serine protease</keyword>